<dbReference type="PANTHER" id="PTHR23517:SF3">
    <property type="entry name" value="INTEGRAL MEMBRANE TRANSPORT PROTEIN"/>
    <property type="match status" value="1"/>
</dbReference>
<feature type="transmembrane region" description="Helical" evidence="7">
    <location>
        <begin position="396"/>
        <end position="415"/>
    </location>
</feature>
<evidence type="ECO:0000256" key="1">
    <source>
        <dbReference type="ARBA" id="ARBA00004651"/>
    </source>
</evidence>
<comment type="caution">
    <text evidence="9">The sequence shown here is derived from an EMBL/GenBank/DDBJ whole genome shotgun (WGS) entry which is preliminary data.</text>
</comment>
<feature type="transmembrane region" description="Helical" evidence="7">
    <location>
        <begin position="28"/>
        <end position="44"/>
    </location>
</feature>
<keyword evidence="6 7" id="KW-0472">Membrane</keyword>
<keyword evidence="4 7" id="KW-0812">Transmembrane</keyword>
<dbReference type="InterPro" id="IPR036259">
    <property type="entry name" value="MFS_trans_sf"/>
</dbReference>
<evidence type="ECO:0000256" key="7">
    <source>
        <dbReference type="SAM" id="Phobius"/>
    </source>
</evidence>
<organism evidence="9 10">
    <name type="scientific">Fraserbacteria sp. (strain RBG_16_55_9)</name>
    <dbReference type="NCBI Taxonomy" id="1817864"/>
    <lineage>
        <taxon>Bacteria</taxon>
        <taxon>Candidatus Fraseribacteriota</taxon>
    </lineage>
</organism>
<evidence type="ECO:0000256" key="2">
    <source>
        <dbReference type="ARBA" id="ARBA00022448"/>
    </source>
</evidence>
<evidence type="ECO:0000256" key="3">
    <source>
        <dbReference type="ARBA" id="ARBA00022475"/>
    </source>
</evidence>
<dbReference type="CDD" id="cd17325">
    <property type="entry name" value="MFS_MdtG_SLC18_like"/>
    <property type="match status" value="1"/>
</dbReference>
<gene>
    <name evidence="9" type="ORF">A2Z21_07635</name>
</gene>
<protein>
    <submittedName>
        <fullName evidence="9">MFS transporter</fullName>
    </submittedName>
</protein>
<feature type="transmembrane region" description="Helical" evidence="7">
    <location>
        <begin position="305"/>
        <end position="324"/>
    </location>
</feature>
<keyword evidence="3" id="KW-1003">Cell membrane</keyword>
<dbReference type="InterPro" id="IPR011701">
    <property type="entry name" value="MFS"/>
</dbReference>
<feature type="transmembrane region" description="Helical" evidence="7">
    <location>
        <begin position="330"/>
        <end position="352"/>
    </location>
</feature>
<proteinExistence type="predicted"/>
<evidence type="ECO:0000256" key="6">
    <source>
        <dbReference type="ARBA" id="ARBA00023136"/>
    </source>
</evidence>
<evidence type="ECO:0000256" key="5">
    <source>
        <dbReference type="ARBA" id="ARBA00022989"/>
    </source>
</evidence>
<dbReference type="Pfam" id="PF07690">
    <property type="entry name" value="MFS_1"/>
    <property type="match status" value="2"/>
</dbReference>
<feature type="transmembrane region" description="Helical" evidence="7">
    <location>
        <begin position="186"/>
        <end position="204"/>
    </location>
</feature>
<dbReference type="PROSITE" id="PS00216">
    <property type="entry name" value="SUGAR_TRANSPORT_1"/>
    <property type="match status" value="2"/>
</dbReference>
<evidence type="ECO:0000313" key="10">
    <source>
        <dbReference type="Proteomes" id="UP000179157"/>
    </source>
</evidence>
<comment type="subcellular location">
    <subcellularLocation>
        <location evidence="1">Cell membrane</location>
        <topology evidence="1">Multi-pass membrane protein</topology>
    </subcellularLocation>
</comment>
<dbReference type="GO" id="GO:0022857">
    <property type="term" value="F:transmembrane transporter activity"/>
    <property type="evidence" value="ECO:0007669"/>
    <property type="project" value="InterPro"/>
</dbReference>
<dbReference type="EMBL" id="MFGX01000002">
    <property type="protein sequence ID" value="OGF57760.1"/>
    <property type="molecule type" value="Genomic_DNA"/>
</dbReference>
<evidence type="ECO:0000259" key="8">
    <source>
        <dbReference type="PROSITE" id="PS50850"/>
    </source>
</evidence>
<keyword evidence="5 7" id="KW-1133">Transmembrane helix</keyword>
<feature type="domain" description="Major facilitator superfamily (MFS) profile" evidence="8">
    <location>
        <begin position="28"/>
        <end position="418"/>
    </location>
</feature>
<feature type="transmembrane region" description="Helical" evidence="7">
    <location>
        <begin position="95"/>
        <end position="112"/>
    </location>
</feature>
<dbReference type="InterPro" id="IPR020846">
    <property type="entry name" value="MFS_dom"/>
</dbReference>
<dbReference type="PROSITE" id="PS50850">
    <property type="entry name" value="MFS"/>
    <property type="match status" value="1"/>
</dbReference>
<reference evidence="9 10" key="1">
    <citation type="journal article" date="2016" name="Nat. Commun.">
        <title>Thousands of microbial genomes shed light on interconnected biogeochemical processes in an aquifer system.</title>
        <authorList>
            <person name="Anantharaman K."/>
            <person name="Brown C.T."/>
            <person name="Hug L.A."/>
            <person name="Sharon I."/>
            <person name="Castelle C.J."/>
            <person name="Probst A.J."/>
            <person name="Thomas B.C."/>
            <person name="Singh A."/>
            <person name="Wilkins M.J."/>
            <person name="Karaoz U."/>
            <person name="Brodie E.L."/>
            <person name="Williams K.H."/>
            <person name="Hubbard S.S."/>
            <person name="Banfield J.F."/>
        </authorList>
    </citation>
    <scope>NUCLEOTIDE SEQUENCE [LARGE SCALE GENOMIC DNA]</scope>
    <source>
        <strain evidence="10">RBG_16_55_9</strain>
    </source>
</reference>
<dbReference type="SUPFAM" id="SSF103473">
    <property type="entry name" value="MFS general substrate transporter"/>
    <property type="match status" value="1"/>
</dbReference>
<dbReference type="GO" id="GO:0005886">
    <property type="term" value="C:plasma membrane"/>
    <property type="evidence" value="ECO:0007669"/>
    <property type="project" value="UniProtKB-SubCell"/>
</dbReference>
<dbReference type="AlphaFoldDB" id="A0A1F5V2W6"/>
<evidence type="ECO:0000256" key="4">
    <source>
        <dbReference type="ARBA" id="ARBA00022692"/>
    </source>
</evidence>
<keyword evidence="2" id="KW-0813">Transport</keyword>
<dbReference type="STRING" id="1817864.A2Z21_07635"/>
<name>A0A1F5V2W6_FRAXR</name>
<dbReference type="InterPro" id="IPR050171">
    <property type="entry name" value="MFS_Transporters"/>
</dbReference>
<dbReference type="PANTHER" id="PTHR23517">
    <property type="entry name" value="RESISTANCE PROTEIN MDTM, PUTATIVE-RELATED-RELATED"/>
    <property type="match status" value="1"/>
</dbReference>
<accession>A0A1F5V2W6</accession>
<sequence>MAGRESEGNQATPAKLVSLGLRANWQQFTLLVVINAFVGAMVGLERTVVPLIAEAEFGLASKSAVLSFLISFGLVKALANLFAGRFSDHWGRKRILIVGWLVGLPVPLMLIFAPSWLWIVFANVLLGINQGLCWSTTVIMKIDLVGPKQRGLAMGLNEFAGYVSVSLAALASGYLAAVYGLRPVPFYPGLAFALMGFLLSLFFVDETRPHARHEARTLHPSSQEISFAQILLLTSWKDRALFSASQAGMVNNLNDGMVWGLLPLFLTNAGLPLEQVGLITAAYPGTWGLTQLATGVLSDRWGRKWMIASGMGVQAIGIWLFVISHGFWPWLGGAVLLGLGTALVYPTLLAAISDVAHPDWRASAVGVYRLWRDGGYAVGALTAGLLADAFSLNIAIAAIGGLTLLSGVIVSGVMYETLPSRRNV</sequence>
<feature type="transmembrane region" description="Helical" evidence="7">
    <location>
        <begin position="118"/>
        <end position="139"/>
    </location>
</feature>
<dbReference type="InterPro" id="IPR005829">
    <property type="entry name" value="Sugar_transporter_CS"/>
</dbReference>
<feature type="transmembrane region" description="Helical" evidence="7">
    <location>
        <begin position="159"/>
        <end position="180"/>
    </location>
</feature>
<dbReference type="Proteomes" id="UP000179157">
    <property type="component" value="Unassembled WGS sequence"/>
</dbReference>
<feature type="transmembrane region" description="Helical" evidence="7">
    <location>
        <begin position="64"/>
        <end position="83"/>
    </location>
</feature>
<evidence type="ECO:0000313" key="9">
    <source>
        <dbReference type="EMBL" id="OGF57760.1"/>
    </source>
</evidence>
<dbReference type="Gene3D" id="1.20.1250.20">
    <property type="entry name" value="MFS general substrate transporter like domains"/>
    <property type="match status" value="2"/>
</dbReference>